<dbReference type="PANTHER" id="PTHR43433:SF5">
    <property type="entry name" value="AB HYDROLASE-1 DOMAIN-CONTAINING PROTEIN"/>
    <property type="match status" value="1"/>
</dbReference>
<proteinExistence type="predicted"/>
<dbReference type="Pfam" id="PF12697">
    <property type="entry name" value="Abhydrolase_6"/>
    <property type="match status" value="1"/>
</dbReference>
<comment type="caution">
    <text evidence="2">The sequence shown here is derived from an EMBL/GenBank/DDBJ whole genome shotgun (WGS) entry which is preliminary data.</text>
</comment>
<keyword evidence="3" id="KW-1185">Reference proteome</keyword>
<dbReference type="InterPro" id="IPR000073">
    <property type="entry name" value="AB_hydrolase_1"/>
</dbReference>
<keyword evidence="2" id="KW-0378">Hydrolase</keyword>
<dbReference type="AlphaFoldDB" id="A0AAD6XQ94"/>
<organism evidence="2 3">
    <name type="scientific">Mycena belliarum</name>
    <dbReference type="NCBI Taxonomy" id="1033014"/>
    <lineage>
        <taxon>Eukaryota</taxon>
        <taxon>Fungi</taxon>
        <taxon>Dikarya</taxon>
        <taxon>Basidiomycota</taxon>
        <taxon>Agaricomycotina</taxon>
        <taxon>Agaricomycetes</taxon>
        <taxon>Agaricomycetidae</taxon>
        <taxon>Agaricales</taxon>
        <taxon>Marasmiineae</taxon>
        <taxon>Mycenaceae</taxon>
        <taxon>Mycena</taxon>
    </lineage>
</organism>
<evidence type="ECO:0000313" key="2">
    <source>
        <dbReference type="EMBL" id="KAJ7080342.1"/>
    </source>
</evidence>
<sequence>MPHVILTDGAQISFNVLGSEHLGRASPIVLIGGVSSLRGDWERLATSLARVRPVLVYDHRGMGDSKLANRNEMLTLELLARDLLHVLEYLRWTEVAICGFSMGGAVAQELLFLPHHTERPTPLPFRVTHVLLTGSLCSALRDTRYGVHLPPVPDRPLSEQDKLDLARPALESMFDPKWIADPRNASQRDRWLRSHVNRAYILIVKQLKAMNRMDFTGMHAKLSRNIQFLVIHGELDAILPPYCGQEILQRIPWARPVEVGTHPGAIENLEFGHVWYEYFDVRVWHDVVEKFLATTHLARL</sequence>
<dbReference type="Gene3D" id="3.40.50.1820">
    <property type="entry name" value="alpha/beta hydrolase"/>
    <property type="match status" value="1"/>
</dbReference>
<name>A0AAD6XQ94_9AGAR</name>
<reference evidence="2" key="1">
    <citation type="submission" date="2023-03" db="EMBL/GenBank/DDBJ databases">
        <title>Massive genome expansion in bonnet fungi (Mycena s.s.) driven by repeated elements and novel gene families across ecological guilds.</title>
        <authorList>
            <consortium name="Lawrence Berkeley National Laboratory"/>
            <person name="Harder C.B."/>
            <person name="Miyauchi S."/>
            <person name="Viragh M."/>
            <person name="Kuo A."/>
            <person name="Thoen E."/>
            <person name="Andreopoulos B."/>
            <person name="Lu D."/>
            <person name="Skrede I."/>
            <person name="Drula E."/>
            <person name="Henrissat B."/>
            <person name="Morin E."/>
            <person name="Kohler A."/>
            <person name="Barry K."/>
            <person name="LaButti K."/>
            <person name="Morin E."/>
            <person name="Salamov A."/>
            <person name="Lipzen A."/>
            <person name="Mereny Z."/>
            <person name="Hegedus B."/>
            <person name="Baldrian P."/>
            <person name="Stursova M."/>
            <person name="Weitz H."/>
            <person name="Taylor A."/>
            <person name="Grigoriev I.V."/>
            <person name="Nagy L.G."/>
            <person name="Martin F."/>
            <person name="Kauserud H."/>
        </authorList>
    </citation>
    <scope>NUCLEOTIDE SEQUENCE</scope>
    <source>
        <strain evidence="2">CBHHK173m</strain>
    </source>
</reference>
<dbReference type="InterPro" id="IPR029058">
    <property type="entry name" value="AB_hydrolase_fold"/>
</dbReference>
<dbReference type="EMBL" id="JARJCN010000055">
    <property type="protein sequence ID" value="KAJ7080342.1"/>
    <property type="molecule type" value="Genomic_DNA"/>
</dbReference>
<dbReference type="SUPFAM" id="SSF53474">
    <property type="entry name" value="alpha/beta-Hydrolases"/>
    <property type="match status" value="1"/>
</dbReference>
<dbReference type="GO" id="GO:0016787">
    <property type="term" value="F:hydrolase activity"/>
    <property type="evidence" value="ECO:0007669"/>
    <property type="project" value="UniProtKB-KW"/>
</dbReference>
<dbReference type="PANTHER" id="PTHR43433">
    <property type="entry name" value="HYDROLASE, ALPHA/BETA FOLD FAMILY PROTEIN"/>
    <property type="match status" value="1"/>
</dbReference>
<feature type="domain" description="AB hydrolase-1" evidence="1">
    <location>
        <begin position="28"/>
        <end position="250"/>
    </location>
</feature>
<protein>
    <submittedName>
        <fullName evidence="2">Alpha/Beta hydrolase protein</fullName>
    </submittedName>
</protein>
<evidence type="ECO:0000259" key="1">
    <source>
        <dbReference type="Pfam" id="PF12697"/>
    </source>
</evidence>
<gene>
    <name evidence="2" type="ORF">B0H15DRAFT_787290</name>
</gene>
<dbReference type="Proteomes" id="UP001222325">
    <property type="component" value="Unassembled WGS sequence"/>
</dbReference>
<accession>A0AAD6XQ94</accession>
<dbReference type="InterPro" id="IPR050471">
    <property type="entry name" value="AB_hydrolase"/>
</dbReference>
<evidence type="ECO:0000313" key="3">
    <source>
        <dbReference type="Proteomes" id="UP001222325"/>
    </source>
</evidence>